<dbReference type="EMBL" id="CH480824">
    <property type="protein sequence ID" value="EDW56958.1"/>
    <property type="molecule type" value="Genomic_DNA"/>
</dbReference>
<dbReference type="OMA" id="FWHTWRE"/>
<keyword evidence="2" id="KW-1185">Reference proteome</keyword>
<dbReference type="STRING" id="7238.B4I8N3"/>
<accession>B4I8N3</accession>
<dbReference type="HOGENOM" id="CLU_1355942_0_0_1"/>
<dbReference type="AlphaFoldDB" id="B4I8N3"/>
<evidence type="ECO:0000313" key="1">
    <source>
        <dbReference type="EMBL" id="EDW56958.1"/>
    </source>
</evidence>
<proteinExistence type="predicted"/>
<dbReference type="Proteomes" id="UP000001292">
    <property type="component" value="Unassembled WGS sequence"/>
</dbReference>
<protein>
    <submittedName>
        <fullName evidence="1">GM16018</fullName>
    </submittedName>
</protein>
<reference evidence="1 2" key="1">
    <citation type="journal article" date="2007" name="Nature">
        <title>Evolution of genes and genomes on the Drosophila phylogeny.</title>
        <authorList>
            <consortium name="Drosophila 12 Genomes Consortium"/>
            <person name="Clark A.G."/>
            <person name="Eisen M.B."/>
            <person name="Smith D.R."/>
            <person name="Bergman C.M."/>
            <person name="Oliver B."/>
            <person name="Markow T.A."/>
            <person name="Kaufman T.C."/>
            <person name="Kellis M."/>
            <person name="Gelbart W."/>
            <person name="Iyer V.N."/>
            <person name="Pollard D.A."/>
            <person name="Sackton T.B."/>
            <person name="Larracuente A.M."/>
            <person name="Singh N.D."/>
            <person name="Abad J.P."/>
            <person name="Abt D.N."/>
            <person name="Adryan B."/>
            <person name="Aguade M."/>
            <person name="Akashi H."/>
            <person name="Anderson W.W."/>
            <person name="Aquadro C.F."/>
            <person name="Ardell D.H."/>
            <person name="Arguello R."/>
            <person name="Artieri C.G."/>
            <person name="Barbash D.A."/>
            <person name="Barker D."/>
            <person name="Barsanti P."/>
            <person name="Batterham P."/>
            <person name="Batzoglou S."/>
            <person name="Begun D."/>
            <person name="Bhutkar A."/>
            <person name="Blanco E."/>
            <person name="Bosak S.A."/>
            <person name="Bradley R.K."/>
            <person name="Brand A.D."/>
            <person name="Brent M.R."/>
            <person name="Brooks A.N."/>
            <person name="Brown R.H."/>
            <person name="Butlin R.K."/>
            <person name="Caggese C."/>
            <person name="Calvi B.R."/>
            <person name="Bernardo de Carvalho A."/>
            <person name="Caspi A."/>
            <person name="Castrezana S."/>
            <person name="Celniker S.E."/>
            <person name="Chang J.L."/>
            <person name="Chapple C."/>
            <person name="Chatterji S."/>
            <person name="Chinwalla A."/>
            <person name="Civetta A."/>
            <person name="Clifton S.W."/>
            <person name="Comeron J.M."/>
            <person name="Costello J.C."/>
            <person name="Coyne J.A."/>
            <person name="Daub J."/>
            <person name="David R.G."/>
            <person name="Delcher A.L."/>
            <person name="Delehaunty K."/>
            <person name="Do C.B."/>
            <person name="Ebling H."/>
            <person name="Edwards K."/>
            <person name="Eickbush T."/>
            <person name="Evans J.D."/>
            <person name="Filipski A."/>
            <person name="Findeiss S."/>
            <person name="Freyhult E."/>
            <person name="Fulton L."/>
            <person name="Fulton R."/>
            <person name="Garcia A.C."/>
            <person name="Gardiner A."/>
            <person name="Garfield D.A."/>
            <person name="Garvin B.E."/>
            <person name="Gibson G."/>
            <person name="Gilbert D."/>
            <person name="Gnerre S."/>
            <person name="Godfrey J."/>
            <person name="Good R."/>
            <person name="Gotea V."/>
            <person name="Gravely B."/>
            <person name="Greenberg A.J."/>
            <person name="Griffiths-Jones S."/>
            <person name="Gross S."/>
            <person name="Guigo R."/>
            <person name="Gustafson E.A."/>
            <person name="Haerty W."/>
            <person name="Hahn M.W."/>
            <person name="Halligan D.L."/>
            <person name="Halpern A.L."/>
            <person name="Halter G.M."/>
            <person name="Han M.V."/>
            <person name="Heger A."/>
            <person name="Hillier L."/>
            <person name="Hinrichs A.S."/>
            <person name="Holmes I."/>
            <person name="Hoskins R.A."/>
            <person name="Hubisz M.J."/>
            <person name="Hultmark D."/>
            <person name="Huntley M.A."/>
            <person name="Jaffe D.B."/>
            <person name="Jagadeeshan S."/>
            <person name="Jeck W.R."/>
            <person name="Johnson J."/>
            <person name="Jones C.D."/>
            <person name="Jordan W.C."/>
            <person name="Karpen G.H."/>
            <person name="Kataoka E."/>
            <person name="Keightley P.D."/>
            <person name="Kheradpour P."/>
            <person name="Kirkness E.F."/>
            <person name="Koerich L.B."/>
            <person name="Kristiansen K."/>
            <person name="Kudrna D."/>
            <person name="Kulathinal R.J."/>
            <person name="Kumar S."/>
            <person name="Kwok R."/>
            <person name="Lander E."/>
            <person name="Langley C.H."/>
            <person name="Lapoint R."/>
            <person name="Lazzaro B.P."/>
            <person name="Lee S.J."/>
            <person name="Levesque L."/>
            <person name="Li R."/>
            <person name="Lin C.F."/>
            <person name="Lin M.F."/>
            <person name="Lindblad-Toh K."/>
            <person name="Llopart A."/>
            <person name="Long M."/>
            <person name="Low L."/>
            <person name="Lozovsky E."/>
            <person name="Lu J."/>
            <person name="Luo M."/>
            <person name="Machado C.A."/>
            <person name="Makalowski W."/>
            <person name="Marzo M."/>
            <person name="Matsuda M."/>
            <person name="Matzkin L."/>
            <person name="McAllister B."/>
            <person name="McBride C.S."/>
            <person name="McKernan B."/>
            <person name="McKernan K."/>
            <person name="Mendez-Lago M."/>
            <person name="Minx P."/>
            <person name="Mollenhauer M.U."/>
            <person name="Montooth K."/>
            <person name="Mount S.M."/>
            <person name="Mu X."/>
            <person name="Myers E."/>
            <person name="Negre B."/>
            <person name="Newfeld S."/>
            <person name="Nielsen R."/>
            <person name="Noor M.A."/>
            <person name="O'Grady P."/>
            <person name="Pachter L."/>
            <person name="Papaceit M."/>
            <person name="Parisi M.J."/>
            <person name="Parisi M."/>
            <person name="Parts L."/>
            <person name="Pedersen J.S."/>
            <person name="Pesole G."/>
            <person name="Phillippy A.M."/>
            <person name="Ponting C.P."/>
            <person name="Pop M."/>
            <person name="Porcelli D."/>
            <person name="Powell J.R."/>
            <person name="Prohaska S."/>
            <person name="Pruitt K."/>
            <person name="Puig M."/>
            <person name="Quesneville H."/>
            <person name="Ram K.R."/>
            <person name="Rand D."/>
            <person name="Rasmussen M.D."/>
            <person name="Reed L.K."/>
            <person name="Reenan R."/>
            <person name="Reily A."/>
            <person name="Remington K.A."/>
            <person name="Rieger T.T."/>
            <person name="Ritchie M.G."/>
            <person name="Robin C."/>
            <person name="Rogers Y.H."/>
            <person name="Rohde C."/>
            <person name="Rozas J."/>
            <person name="Rubenfield M.J."/>
            <person name="Ruiz A."/>
            <person name="Russo S."/>
            <person name="Salzberg S.L."/>
            <person name="Sanchez-Gracia A."/>
            <person name="Saranga D.J."/>
            <person name="Sato H."/>
            <person name="Schaeffer S.W."/>
            <person name="Schatz M.C."/>
            <person name="Schlenke T."/>
            <person name="Schwartz R."/>
            <person name="Segarra C."/>
            <person name="Singh R.S."/>
            <person name="Sirot L."/>
            <person name="Sirota M."/>
            <person name="Sisneros N.B."/>
            <person name="Smith C.D."/>
            <person name="Smith T.F."/>
            <person name="Spieth J."/>
            <person name="Stage D.E."/>
            <person name="Stark A."/>
            <person name="Stephan W."/>
            <person name="Strausberg R.L."/>
            <person name="Strempel S."/>
            <person name="Sturgill D."/>
            <person name="Sutton G."/>
            <person name="Sutton G.G."/>
            <person name="Tao W."/>
            <person name="Teichmann S."/>
            <person name="Tobari Y.N."/>
            <person name="Tomimura Y."/>
            <person name="Tsolas J.M."/>
            <person name="Valente V.L."/>
            <person name="Venter E."/>
            <person name="Venter J.C."/>
            <person name="Vicario S."/>
            <person name="Vieira F.G."/>
            <person name="Vilella A.J."/>
            <person name="Villasante A."/>
            <person name="Walenz B."/>
            <person name="Wang J."/>
            <person name="Wasserman M."/>
            <person name="Watts T."/>
            <person name="Wilson D."/>
            <person name="Wilson R.K."/>
            <person name="Wing R.A."/>
            <person name="Wolfner M.F."/>
            <person name="Wong A."/>
            <person name="Wong G.K."/>
            <person name="Wu C.I."/>
            <person name="Wu G."/>
            <person name="Yamamoto D."/>
            <person name="Yang H.P."/>
            <person name="Yang S.P."/>
            <person name="Yorke J.A."/>
            <person name="Yoshida K."/>
            <person name="Zdobnov E."/>
            <person name="Zhang P."/>
            <person name="Zhang Y."/>
            <person name="Zimin A.V."/>
            <person name="Baldwin J."/>
            <person name="Abdouelleil A."/>
            <person name="Abdulkadir J."/>
            <person name="Abebe A."/>
            <person name="Abera B."/>
            <person name="Abreu J."/>
            <person name="Acer S.C."/>
            <person name="Aftuck L."/>
            <person name="Alexander A."/>
            <person name="An P."/>
            <person name="Anderson E."/>
            <person name="Anderson S."/>
            <person name="Arachi H."/>
            <person name="Azer M."/>
            <person name="Bachantsang P."/>
            <person name="Barry A."/>
            <person name="Bayul T."/>
            <person name="Berlin A."/>
            <person name="Bessette D."/>
            <person name="Bloom T."/>
            <person name="Blye J."/>
            <person name="Boguslavskiy L."/>
            <person name="Bonnet C."/>
            <person name="Boukhgalter B."/>
            <person name="Bourzgui I."/>
            <person name="Brown A."/>
            <person name="Cahill P."/>
            <person name="Channer S."/>
            <person name="Cheshatsang Y."/>
            <person name="Chuda L."/>
            <person name="Citroen M."/>
            <person name="Collymore A."/>
            <person name="Cooke P."/>
            <person name="Costello M."/>
            <person name="D'Aco K."/>
            <person name="Daza R."/>
            <person name="De Haan G."/>
            <person name="DeGray S."/>
            <person name="DeMaso C."/>
            <person name="Dhargay N."/>
            <person name="Dooley K."/>
            <person name="Dooley E."/>
            <person name="Doricent M."/>
            <person name="Dorje P."/>
            <person name="Dorjee K."/>
            <person name="Dupes A."/>
            <person name="Elong R."/>
            <person name="Falk J."/>
            <person name="Farina A."/>
            <person name="Faro S."/>
            <person name="Ferguson D."/>
            <person name="Fisher S."/>
            <person name="Foley C.D."/>
            <person name="Franke A."/>
            <person name="Friedrich D."/>
            <person name="Gadbois L."/>
            <person name="Gearin G."/>
            <person name="Gearin C.R."/>
            <person name="Giannoukos G."/>
            <person name="Goode T."/>
            <person name="Graham J."/>
            <person name="Grandbois E."/>
            <person name="Grewal S."/>
            <person name="Gyaltsen K."/>
            <person name="Hafez N."/>
            <person name="Hagos B."/>
            <person name="Hall J."/>
            <person name="Henson C."/>
            <person name="Hollinger A."/>
            <person name="Honan T."/>
            <person name="Huard M.D."/>
            <person name="Hughes L."/>
            <person name="Hurhula B."/>
            <person name="Husby M.E."/>
            <person name="Kamat A."/>
            <person name="Kanga B."/>
            <person name="Kashin S."/>
            <person name="Khazanovich D."/>
            <person name="Kisner P."/>
            <person name="Lance K."/>
            <person name="Lara M."/>
            <person name="Lee W."/>
            <person name="Lennon N."/>
            <person name="Letendre F."/>
            <person name="LeVine R."/>
            <person name="Lipovsky A."/>
            <person name="Liu X."/>
            <person name="Liu J."/>
            <person name="Liu S."/>
            <person name="Lokyitsang T."/>
            <person name="Lokyitsang Y."/>
            <person name="Lubonja R."/>
            <person name="Lui A."/>
            <person name="MacDonald P."/>
            <person name="Magnisalis V."/>
            <person name="Maru K."/>
            <person name="Matthews C."/>
            <person name="McCusker W."/>
            <person name="McDonough S."/>
            <person name="Mehta T."/>
            <person name="Meldrim J."/>
            <person name="Meneus L."/>
            <person name="Mihai O."/>
            <person name="Mihalev A."/>
            <person name="Mihova T."/>
            <person name="Mittelman R."/>
            <person name="Mlenga V."/>
            <person name="Montmayeur A."/>
            <person name="Mulrain L."/>
            <person name="Navidi A."/>
            <person name="Naylor J."/>
            <person name="Negash T."/>
            <person name="Nguyen T."/>
            <person name="Nguyen N."/>
            <person name="Nicol R."/>
            <person name="Norbu C."/>
            <person name="Norbu N."/>
            <person name="Novod N."/>
            <person name="O'Neill B."/>
            <person name="Osman S."/>
            <person name="Markiewicz E."/>
            <person name="Oyono O.L."/>
            <person name="Patti C."/>
            <person name="Phunkhang P."/>
            <person name="Pierre F."/>
            <person name="Priest M."/>
            <person name="Raghuraman S."/>
            <person name="Rege F."/>
            <person name="Reyes R."/>
            <person name="Rise C."/>
            <person name="Rogov P."/>
            <person name="Ross K."/>
            <person name="Ryan E."/>
            <person name="Settipalli S."/>
            <person name="Shea T."/>
            <person name="Sherpa N."/>
            <person name="Shi L."/>
            <person name="Shih D."/>
            <person name="Sparrow T."/>
            <person name="Spaulding J."/>
            <person name="Stalker J."/>
            <person name="Stange-Thomann N."/>
            <person name="Stavropoulos S."/>
            <person name="Stone C."/>
            <person name="Strader C."/>
            <person name="Tesfaye S."/>
            <person name="Thomson T."/>
            <person name="Thoulutsang Y."/>
            <person name="Thoulutsang D."/>
            <person name="Topham K."/>
            <person name="Topping I."/>
            <person name="Tsamla T."/>
            <person name="Vassiliev H."/>
            <person name="Vo A."/>
            <person name="Wangchuk T."/>
            <person name="Wangdi T."/>
            <person name="Weiand M."/>
            <person name="Wilkinson J."/>
            <person name="Wilson A."/>
            <person name="Yadav S."/>
            <person name="Young G."/>
            <person name="Yu Q."/>
            <person name="Zembek L."/>
            <person name="Zhong D."/>
            <person name="Zimmer A."/>
            <person name="Zwirko Z."/>
            <person name="Jaffe D.B."/>
            <person name="Alvarez P."/>
            <person name="Brockman W."/>
            <person name="Butler J."/>
            <person name="Chin C."/>
            <person name="Gnerre S."/>
            <person name="Grabherr M."/>
            <person name="Kleber M."/>
            <person name="Mauceli E."/>
            <person name="MacCallum I."/>
        </authorList>
    </citation>
    <scope>NUCLEOTIDE SEQUENCE [LARGE SCALE GENOMIC DNA]</scope>
    <source>
        <strain evidence="2">Rob3c / Tucson 14021-0248.25</strain>
    </source>
</reference>
<sequence length="212" mass="23918">MGVKINSTLPNSLSLAGMFRVQKVLLAEYEEIYEPVLVENPFTLVDIRGVGLRQYHIGLTCNRLIFGCDNFAKYGDEPGFLSHGLDPEIESFELVSMLPLQLIRFHFFRKATRCLMMLNIVQPLGKPLAVVEQPMIFEFGGFLFKQHFWHTWRERVATIRVMQPLYGHITGASPFSSTDVQLDEETIAVQVHPAPKSPSVYSTCHAVAGDFG</sequence>
<name>B4I8N3_DROSE</name>
<dbReference type="PhylomeDB" id="B4I8N3"/>
<evidence type="ECO:0000313" key="2">
    <source>
        <dbReference type="Proteomes" id="UP000001292"/>
    </source>
</evidence>
<organism evidence="2">
    <name type="scientific">Drosophila sechellia</name>
    <name type="common">Fruit fly</name>
    <dbReference type="NCBI Taxonomy" id="7238"/>
    <lineage>
        <taxon>Eukaryota</taxon>
        <taxon>Metazoa</taxon>
        <taxon>Ecdysozoa</taxon>
        <taxon>Arthropoda</taxon>
        <taxon>Hexapoda</taxon>
        <taxon>Insecta</taxon>
        <taxon>Pterygota</taxon>
        <taxon>Neoptera</taxon>
        <taxon>Endopterygota</taxon>
        <taxon>Diptera</taxon>
        <taxon>Brachycera</taxon>
        <taxon>Muscomorpha</taxon>
        <taxon>Ephydroidea</taxon>
        <taxon>Drosophilidae</taxon>
        <taxon>Drosophila</taxon>
        <taxon>Sophophora</taxon>
    </lineage>
</organism>
<gene>
    <name evidence="1" type="primary">Dsec\GM16018</name>
    <name evidence="1" type="ORF">Dsec_GM16018</name>
</gene>